<gene>
    <name evidence="4" type="ORF">Pla144_34870</name>
</gene>
<dbReference type="GO" id="GO:0016020">
    <property type="term" value="C:membrane"/>
    <property type="evidence" value="ECO:0007669"/>
    <property type="project" value="TreeGrafter"/>
</dbReference>
<dbReference type="Pfam" id="PF00515">
    <property type="entry name" value="TPR_1"/>
    <property type="match status" value="1"/>
</dbReference>
<dbReference type="RefSeq" id="WP_146451835.1">
    <property type="nucleotide sequence ID" value="NZ_SJPS01000005.1"/>
</dbReference>
<keyword evidence="1" id="KW-0677">Repeat</keyword>
<organism evidence="4 5">
    <name type="scientific">Bythopirellula polymerisocia</name>
    <dbReference type="NCBI Taxonomy" id="2528003"/>
    <lineage>
        <taxon>Bacteria</taxon>
        <taxon>Pseudomonadati</taxon>
        <taxon>Planctomycetota</taxon>
        <taxon>Planctomycetia</taxon>
        <taxon>Pirellulales</taxon>
        <taxon>Lacipirellulaceae</taxon>
        <taxon>Bythopirellula</taxon>
    </lineage>
</organism>
<reference evidence="4 5" key="1">
    <citation type="submission" date="2019-02" db="EMBL/GenBank/DDBJ databases">
        <title>Deep-cultivation of Planctomycetes and their phenomic and genomic characterization uncovers novel biology.</title>
        <authorList>
            <person name="Wiegand S."/>
            <person name="Jogler M."/>
            <person name="Boedeker C."/>
            <person name="Pinto D."/>
            <person name="Vollmers J."/>
            <person name="Rivas-Marin E."/>
            <person name="Kohn T."/>
            <person name="Peeters S.H."/>
            <person name="Heuer A."/>
            <person name="Rast P."/>
            <person name="Oberbeckmann S."/>
            <person name="Bunk B."/>
            <person name="Jeske O."/>
            <person name="Meyerdierks A."/>
            <person name="Storesund J.E."/>
            <person name="Kallscheuer N."/>
            <person name="Luecker S."/>
            <person name="Lage O.M."/>
            <person name="Pohl T."/>
            <person name="Merkel B.J."/>
            <person name="Hornburger P."/>
            <person name="Mueller R.-W."/>
            <person name="Bruemmer F."/>
            <person name="Labrenz M."/>
            <person name="Spormann A.M."/>
            <person name="Op Den Camp H."/>
            <person name="Overmann J."/>
            <person name="Amann R."/>
            <person name="Jetten M.S.M."/>
            <person name="Mascher T."/>
            <person name="Medema M.H."/>
            <person name="Devos D.P."/>
            <person name="Kaster A.-K."/>
            <person name="Ovreas L."/>
            <person name="Rohde M."/>
            <person name="Galperin M.Y."/>
            <person name="Jogler C."/>
        </authorList>
    </citation>
    <scope>NUCLEOTIDE SEQUENCE [LARGE SCALE GENOMIC DNA]</scope>
    <source>
        <strain evidence="4 5">Pla144</strain>
    </source>
</reference>
<dbReference type="InterPro" id="IPR047150">
    <property type="entry name" value="SGT"/>
</dbReference>
<dbReference type="GO" id="GO:0006620">
    <property type="term" value="P:post-translational protein targeting to endoplasmic reticulum membrane"/>
    <property type="evidence" value="ECO:0007669"/>
    <property type="project" value="TreeGrafter"/>
</dbReference>
<comment type="caution">
    <text evidence="4">The sequence shown here is derived from an EMBL/GenBank/DDBJ whole genome shotgun (WGS) entry which is preliminary data.</text>
</comment>
<accession>A0A5C6CJR0</accession>
<dbReference type="SUPFAM" id="SSF48371">
    <property type="entry name" value="ARM repeat"/>
    <property type="match status" value="1"/>
</dbReference>
<proteinExistence type="predicted"/>
<name>A0A5C6CJR0_9BACT</name>
<dbReference type="OrthoDB" id="256486at2"/>
<feature type="repeat" description="TPR" evidence="3">
    <location>
        <begin position="170"/>
        <end position="203"/>
    </location>
</feature>
<dbReference type="Gene3D" id="1.25.40.10">
    <property type="entry name" value="Tetratricopeptide repeat domain"/>
    <property type="match status" value="1"/>
</dbReference>
<evidence type="ECO:0000256" key="2">
    <source>
        <dbReference type="ARBA" id="ARBA00022803"/>
    </source>
</evidence>
<dbReference type="Pfam" id="PF13181">
    <property type="entry name" value="TPR_8"/>
    <property type="match status" value="1"/>
</dbReference>
<dbReference type="GO" id="GO:0072380">
    <property type="term" value="C:TRC complex"/>
    <property type="evidence" value="ECO:0007669"/>
    <property type="project" value="TreeGrafter"/>
</dbReference>
<dbReference type="SUPFAM" id="SSF48452">
    <property type="entry name" value="TPR-like"/>
    <property type="match status" value="1"/>
</dbReference>
<dbReference type="InterPro" id="IPR011990">
    <property type="entry name" value="TPR-like_helical_dom_sf"/>
</dbReference>
<dbReference type="PANTHER" id="PTHR45831">
    <property type="entry name" value="LD24721P"/>
    <property type="match status" value="1"/>
</dbReference>
<dbReference type="InterPro" id="IPR019734">
    <property type="entry name" value="TPR_rpt"/>
</dbReference>
<dbReference type="InterPro" id="IPR016024">
    <property type="entry name" value="ARM-type_fold"/>
</dbReference>
<dbReference type="AlphaFoldDB" id="A0A5C6CJR0"/>
<protein>
    <submittedName>
        <fullName evidence="4">Tetratricopeptide repeat protein</fullName>
    </submittedName>
</protein>
<dbReference type="SMART" id="SM00028">
    <property type="entry name" value="TPR"/>
    <property type="match status" value="2"/>
</dbReference>
<keyword evidence="5" id="KW-1185">Reference proteome</keyword>
<sequence>MSQNFTQRPLLIYHYERYQIDQNIGSYIRSVSSSYTTGGLERLLAGGEIAVRRGAVLALGRLADYRSNSSVGRALVDKDRGVRTLAETAIQQLWMRIGTSTQQRHLVAIGEQLDDKEFERAAQLATALVEDAPWVSQAWYYRGKAFLQLGQYEAASRDCHQALEVNAFHFLAASTMGQTYLQMNDSISALDSFRRALRLNPNMEEVRAQVIHLQRTLRDKS</sequence>
<dbReference type="EMBL" id="SJPS01000005">
    <property type="protein sequence ID" value="TWU24602.1"/>
    <property type="molecule type" value="Genomic_DNA"/>
</dbReference>
<dbReference type="PANTHER" id="PTHR45831:SF2">
    <property type="entry name" value="LD24721P"/>
    <property type="match status" value="1"/>
</dbReference>
<dbReference type="GO" id="GO:0060090">
    <property type="term" value="F:molecular adaptor activity"/>
    <property type="evidence" value="ECO:0007669"/>
    <property type="project" value="TreeGrafter"/>
</dbReference>
<evidence type="ECO:0000256" key="3">
    <source>
        <dbReference type="PROSITE-ProRule" id="PRU00339"/>
    </source>
</evidence>
<feature type="repeat" description="TPR" evidence="3">
    <location>
        <begin position="136"/>
        <end position="169"/>
    </location>
</feature>
<dbReference type="PROSITE" id="PS50005">
    <property type="entry name" value="TPR"/>
    <property type="match status" value="2"/>
</dbReference>
<dbReference type="Proteomes" id="UP000318437">
    <property type="component" value="Unassembled WGS sequence"/>
</dbReference>
<evidence type="ECO:0000256" key="1">
    <source>
        <dbReference type="ARBA" id="ARBA00022737"/>
    </source>
</evidence>
<evidence type="ECO:0000313" key="4">
    <source>
        <dbReference type="EMBL" id="TWU24602.1"/>
    </source>
</evidence>
<keyword evidence="2 3" id="KW-0802">TPR repeat</keyword>
<evidence type="ECO:0000313" key="5">
    <source>
        <dbReference type="Proteomes" id="UP000318437"/>
    </source>
</evidence>